<dbReference type="EMBL" id="PKSG01000005">
    <property type="protein sequence ID" value="POR39746.1"/>
    <property type="molecule type" value="Genomic_DNA"/>
</dbReference>
<accession>A0A2S4LBE6</accession>
<gene>
    <name evidence="2" type="ORF">TPAR_00064</name>
</gene>
<dbReference type="OrthoDB" id="5209158at2759"/>
<feature type="region of interest" description="Disordered" evidence="1">
    <location>
        <begin position="1"/>
        <end position="125"/>
    </location>
</feature>
<dbReference type="AlphaFoldDB" id="A0A2S4LBE6"/>
<organism evidence="2 3">
    <name type="scientific">Tolypocladium paradoxum</name>
    <dbReference type="NCBI Taxonomy" id="94208"/>
    <lineage>
        <taxon>Eukaryota</taxon>
        <taxon>Fungi</taxon>
        <taxon>Dikarya</taxon>
        <taxon>Ascomycota</taxon>
        <taxon>Pezizomycotina</taxon>
        <taxon>Sordariomycetes</taxon>
        <taxon>Hypocreomycetidae</taxon>
        <taxon>Hypocreales</taxon>
        <taxon>Ophiocordycipitaceae</taxon>
        <taxon>Tolypocladium</taxon>
    </lineage>
</organism>
<name>A0A2S4LBE6_9HYPO</name>
<keyword evidence="3" id="KW-1185">Reference proteome</keyword>
<sequence length="143" mass="15866">MSASKTARIRRQPRHTGFPQPFDECMSVSSTYTSSPVRSFARLSPGRSTTLPHPEADMSPNTTHLPRQQRCRSISEAAQVIFHKQAQDDAQPRHSQPEDGGTPKHSSCILYGNGLATPEAGKPLDIRPATFQGWWRSRVVKEG</sequence>
<comment type="caution">
    <text evidence="2">The sequence shown here is derived from an EMBL/GenBank/DDBJ whole genome shotgun (WGS) entry which is preliminary data.</text>
</comment>
<dbReference type="Proteomes" id="UP000237481">
    <property type="component" value="Unassembled WGS sequence"/>
</dbReference>
<feature type="compositionally biased region" description="Basic and acidic residues" evidence="1">
    <location>
        <begin position="85"/>
        <end position="97"/>
    </location>
</feature>
<feature type="compositionally biased region" description="Polar residues" evidence="1">
    <location>
        <begin position="27"/>
        <end position="37"/>
    </location>
</feature>
<proteinExistence type="predicted"/>
<evidence type="ECO:0000313" key="3">
    <source>
        <dbReference type="Proteomes" id="UP000237481"/>
    </source>
</evidence>
<protein>
    <submittedName>
        <fullName evidence="2">Uncharacterized protein</fullName>
    </submittedName>
</protein>
<reference evidence="2 3" key="1">
    <citation type="submission" date="2018-01" db="EMBL/GenBank/DDBJ databases">
        <title>Harnessing the power of phylogenomics to disentangle the directionality and signatures of interkingdom host jumping in the parasitic fungal genus Tolypocladium.</title>
        <authorList>
            <person name="Quandt C.A."/>
            <person name="Patterson W."/>
            <person name="Spatafora J.W."/>
        </authorList>
    </citation>
    <scope>NUCLEOTIDE SEQUENCE [LARGE SCALE GENOMIC DNA]</scope>
    <source>
        <strain evidence="2 3">NRBC 100945</strain>
    </source>
</reference>
<evidence type="ECO:0000256" key="1">
    <source>
        <dbReference type="SAM" id="MobiDB-lite"/>
    </source>
</evidence>
<evidence type="ECO:0000313" key="2">
    <source>
        <dbReference type="EMBL" id="POR39746.1"/>
    </source>
</evidence>